<proteinExistence type="inferred from homology"/>
<evidence type="ECO:0000259" key="6">
    <source>
        <dbReference type="Pfam" id="PF26168"/>
    </source>
</evidence>
<dbReference type="CDD" id="cd03784">
    <property type="entry name" value="GT1_Gtf-like"/>
    <property type="match status" value="1"/>
</dbReference>
<sequence>MASQSHQLHVVLIPFMTQGHLIPMIDMAILLAQRGLIVTIISTPLNASRFNTSISWAIEFGLLIRVIQLRFPSHEAGLPEGCETMDNLPSRELLTNFYVAIRMLQQPVEKLFEEMKPSPSCIISDANLAWPADTARKFQVPRFYFDGRNCFSLLCSHNLHITKVHEQVSESEPFVVPGLPHRITLTRAQLPGAFSSNFPDLNDTRREIRAAELVADGVVVNSFEELEAEYVKEYRKVKGDKIWCIGPVSVCHKEDIDKAQRGNNTSTDQNQCLKWLDSWEPSSVVYACLGSLSNITPPQLIELGLGLEASNCPFILVLRGHKAEEMEKWISDDGFEERTKERGLLIRGWVPQILILSHPAVGGFLTHSGWNSTLEAVSAGLPMITWPFFADQFYNEKLIVQILEIGVSVGVEVSVQLGQEEKFGVLVKWEEVQKAISKVMDKGPEGRKRRERVRKLGVMANKAMEQGGSSNHNIALLIENIKQHAMVHSSKDTS</sequence>
<dbReference type="EMBL" id="QGNW01001261">
    <property type="protein sequence ID" value="RVW47980.1"/>
    <property type="molecule type" value="Genomic_DNA"/>
</dbReference>
<dbReference type="AlphaFoldDB" id="A0A438EJW2"/>
<comment type="caution">
    <text evidence="7">The sequence shown here is derived from an EMBL/GenBank/DDBJ whole genome shotgun (WGS) entry which is preliminary data.</text>
</comment>
<comment type="similarity">
    <text evidence="1 4">Belongs to the UDP-glycosyltransferase family.</text>
</comment>
<dbReference type="FunFam" id="3.40.50.2000:FF:000047">
    <property type="entry name" value="Glycosyltransferase"/>
    <property type="match status" value="1"/>
</dbReference>
<evidence type="ECO:0000313" key="7">
    <source>
        <dbReference type="EMBL" id="RVW47980.1"/>
    </source>
</evidence>
<evidence type="ECO:0000256" key="2">
    <source>
        <dbReference type="ARBA" id="ARBA00022676"/>
    </source>
</evidence>
<organism evidence="7 8">
    <name type="scientific">Vitis vinifera</name>
    <name type="common">Grape</name>
    <dbReference type="NCBI Taxonomy" id="29760"/>
    <lineage>
        <taxon>Eukaryota</taxon>
        <taxon>Viridiplantae</taxon>
        <taxon>Streptophyta</taxon>
        <taxon>Embryophyta</taxon>
        <taxon>Tracheophyta</taxon>
        <taxon>Spermatophyta</taxon>
        <taxon>Magnoliopsida</taxon>
        <taxon>eudicotyledons</taxon>
        <taxon>Gunneridae</taxon>
        <taxon>Pentapetalae</taxon>
        <taxon>rosids</taxon>
        <taxon>Vitales</taxon>
        <taxon>Vitaceae</taxon>
        <taxon>Viteae</taxon>
        <taxon>Vitis</taxon>
    </lineage>
</organism>
<feature type="domain" description="Glycosyltransferase N-terminal" evidence="6">
    <location>
        <begin position="7"/>
        <end position="248"/>
    </location>
</feature>
<evidence type="ECO:0000256" key="3">
    <source>
        <dbReference type="ARBA" id="ARBA00022679"/>
    </source>
</evidence>
<dbReference type="EC" id="2.4.1.-" evidence="5"/>
<dbReference type="InterPro" id="IPR058980">
    <property type="entry name" value="Glyco_transf_N"/>
</dbReference>
<dbReference type="InterPro" id="IPR035595">
    <property type="entry name" value="UDP_glycos_trans_CS"/>
</dbReference>
<dbReference type="PANTHER" id="PTHR48047">
    <property type="entry name" value="GLYCOSYLTRANSFERASE"/>
    <property type="match status" value="1"/>
</dbReference>
<gene>
    <name evidence="7" type="primary">UGT73C2_0</name>
    <name evidence="7" type="ORF">CK203_102286</name>
</gene>
<evidence type="ECO:0000256" key="4">
    <source>
        <dbReference type="RuleBase" id="RU003718"/>
    </source>
</evidence>
<dbReference type="InterPro" id="IPR002213">
    <property type="entry name" value="UDP_glucos_trans"/>
</dbReference>
<evidence type="ECO:0000256" key="5">
    <source>
        <dbReference type="RuleBase" id="RU362057"/>
    </source>
</evidence>
<dbReference type="Gene3D" id="3.40.50.2000">
    <property type="entry name" value="Glycogen Phosphorylase B"/>
    <property type="match status" value="2"/>
</dbReference>
<dbReference type="Pfam" id="PF00201">
    <property type="entry name" value="UDPGT"/>
    <property type="match status" value="1"/>
</dbReference>
<reference evidence="7 8" key="1">
    <citation type="journal article" date="2018" name="PLoS Genet.">
        <title>Population sequencing reveals clonal diversity and ancestral inbreeding in the grapevine cultivar Chardonnay.</title>
        <authorList>
            <person name="Roach M.J."/>
            <person name="Johnson D.L."/>
            <person name="Bohlmann J."/>
            <person name="van Vuuren H.J."/>
            <person name="Jones S.J."/>
            <person name="Pretorius I.S."/>
            <person name="Schmidt S.A."/>
            <person name="Borneman A.R."/>
        </authorList>
    </citation>
    <scope>NUCLEOTIDE SEQUENCE [LARGE SCALE GENOMIC DNA]</scope>
    <source>
        <strain evidence="8">cv. Chardonnay</strain>
        <tissue evidence="7">Leaf</tissue>
    </source>
</reference>
<dbReference type="Proteomes" id="UP000288805">
    <property type="component" value="Unassembled WGS sequence"/>
</dbReference>
<dbReference type="Pfam" id="PF26168">
    <property type="entry name" value="Glyco_transf_N"/>
    <property type="match status" value="1"/>
</dbReference>
<dbReference type="GO" id="GO:0008194">
    <property type="term" value="F:UDP-glycosyltransferase activity"/>
    <property type="evidence" value="ECO:0007669"/>
    <property type="project" value="InterPro"/>
</dbReference>
<dbReference type="PANTHER" id="PTHR48047:SF237">
    <property type="entry name" value="UDP-GLYCOSYLTRANSFERASE 73C3-LIKE"/>
    <property type="match status" value="1"/>
</dbReference>
<dbReference type="PROSITE" id="PS00375">
    <property type="entry name" value="UDPGT"/>
    <property type="match status" value="1"/>
</dbReference>
<dbReference type="GO" id="GO:0046527">
    <property type="term" value="F:glucosyltransferase activity"/>
    <property type="evidence" value="ECO:0007669"/>
    <property type="project" value="UniProtKB-ARBA"/>
</dbReference>
<dbReference type="SUPFAM" id="SSF53756">
    <property type="entry name" value="UDP-Glycosyltransferase/glycogen phosphorylase"/>
    <property type="match status" value="1"/>
</dbReference>
<keyword evidence="2 4" id="KW-0328">Glycosyltransferase</keyword>
<keyword evidence="3 4" id="KW-0808">Transferase</keyword>
<dbReference type="FunFam" id="3.40.50.2000:FF:000071">
    <property type="entry name" value="Glycosyltransferase"/>
    <property type="match status" value="1"/>
</dbReference>
<evidence type="ECO:0000256" key="1">
    <source>
        <dbReference type="ARBA" id="ARBA00009995"/>
    </source>
</evidence>
<name>A0A438EJW2_VITVI</name>
<protein>
    <recommendedName>
        <fullName evidence="5">Glycosyltransferase</fullName>
        <ecNumber evidence="5">2.4.1.-</ecNumber>
    </recommendedName>
</protein>
<accession>A0A438EJW2</accession>
<evidence type="ECO:0000313" key="8">
    <source>
        <dbReference type="Proteomes" id="UP000288805"/>
    </source>
</evidence>